<name>A0A3D9I5B0_9BACL</name>
<dbReference type="GO" id="GO:0019853">
    <property type="term" value="P:L-ascorbic acid biosynthetic process"/>
    <property type="evidence" value="ECO:0007669"/>
    <property type="project" value="UniProtKB-UniPathway"/>
</dbReference>
<dbReference type="InterPro" id="IPR016169">
    <property type="entry name" value="FAD-bd_PCMH_sub2"/>
</dbReference>
<dbReference type="Pfam" id="PF01565">
    <property type="entry name" value="FAD_binding_4"/>
    <property type="match status" value="1"/>
</dbReference>
<dbReference type="InterPro" id="IPR006093">
    <property type="entry name" value="Oxy_OxRdtase_FAD_BS"/>
</dbReference>
<dbReference type="InterPro" id="IPR016171">
    <property type="entry name" value="Vanillyl_alc_oxidase_C-sub2"/>
</dbReference>
<evidence type="ECO:0000256" key="5">
    <source>
        <dbReference type="ARBA" id="ARBA00023002"/>
    </source>
</evidence>
<dbReference type="PANTHER" id="PTHR43762:SF1">
    <property type="entry name" value="D-ARABINONO-1,4-LACTONE OXIDASE"/>
    <property type="match status" value="1"/>
</dbReference>
<dbReference type="InterPro" id="IPR036318">
    <property type="entry name" value="FAD-bd_PCMH-like_sf"/>
</dbReference>
<dbReference type="Gene3D" id="3.30.465.10">
    <property type="match status" value="1"/>
</dbReference>
<dbReference type="Gene3D" id="3.30.70.2520">
    <property type="match status" value="1"/>
</dbReference>
<dbReference type="Proteomes" id="UP000256869">
    <property type="component" value="Unassembled WGS sequence"/>
</dbReference>
<dbReference type="InterPro" id="IPR007173">
    <property type="entry name" value="ALO_C"/>
</dbReference>
<dbReference type="GO" id="GO:0016020">
    <property type="term" value="C:membrane"/>
    <property type="evidence" value="ECO:0007669"/>
    <property type="project" value="InterPro"/>
</dbReference>
<dbReference type="EMBL" id="QRDY01000012">
    <property type="protein sequence ID" value="RED56830.1"/>
    <property type="molecule type" value="Genomic_DNA"/>
</dbReference>
<comment type="pathway">
    <text evidence="1">Cofactor biosynthesis; L-ascorbate biosynthesis.</text>
</comment>
<comment type="similarity">
    <text evidence="2">Belongs to the oxygen-dependent FAD-linked oxidoreductase family.</text>
</comment>
<keyword evidence="5" id="KW-0560">Oxidoreductase</keyword>
<dbReference type="PANTHER" id="PTHR43762">
    <property type="entry name" value="L-GULONOLACTONE OXIDASE"/>
    <property type="match status" value="1"/>
</dbReference>
<evidence type="ECO:0000256" key="4">
    <source>
        <dbReference type="ARBA" id="ARBA00022644"/>
    </source>
</evidence>
<dbReference type="PIRSF" id="PIRSF000136">
    <property type="entry name" value="LGO_GLO"/>
    <property type="match status" value="1"/>
</dbReference>
<dbReference type="GO" id="GO:0071949">
    <property type="term" value="F:FAD binding"/>
    <property type="evidence" value="ECO:0007669"/>
    <property type="project" value="InterPro"/>
</dbReference>
<dbReference type="Gene3D" id="3.30.43.10">
    <property type="entry name" value="Uridine Diphospho-n-acetylenolpyruvylglucosamine Reductase, domain 2"/>
    <property type="match status" value="1"/>
</dbReference>
<dbReference type="InterPro" id="IPR016167">
    <property type="entry name" value="FAD-bd_PCMH_sub1"/>
</dbReference>
<gene>
    <name evidence="7" type="ORF">DFP95_112121</name>
</gene>
<dbReference type="InterPro" id="IPR006094">
    <property type="entry name" value="Oxid_FAD_bind_N"/>
</dbReference>
<evidence type="ECO:0000256" key="2">
    <source>
        <dbReference type="ARBA" id="ARBA00005466"/>
    </source>
</evidence>
<evidence type="ECO:0000259" key="6">
    <source>
        <dbReference type="PROSITE" id="PS51387"/>
    </source>
</evidence>
<dbReference type="AlphaFoldDB" id="A0A3D9I5B0"/>
<dbReference type="InterPro" id="IPR016166">
    <property type="entry name" value="FAD-bd_PCMH"/>
</dbReference>
<accession>A0A3D9I5B0</accession>
<organism evidence="7 8">
    <name type="scientific">Cohnella lupini</name>
    <dbReference type="NCBI Taxonomy" id="1294267"/>
    <lineage>
        <taxon>Bacteria</taxon>
        <taxon>Bacillati</taxon>
        <taxon>Bacillota</taxon>
        <taxon>Bacilli</taxon>
        <taxon>Bacillales</taxon>
        <taxon>Paenibacillaceae</taxon>
        <taxon>Cohnella</taxon>
    </lineage>
</organism>
<dbReference type="Pfam" id="PF04030">
    <property type="entry name" value="ALO"/>
    <property type="match status" value="1"/>
</dbReference>
<dbReference type="InterPro" id="IPR010031">
    <property type="entry name" value="FAD_lactone_oxidase-like"/>
</dbReference>
<dbReference type="PROSITE" id="PS00862">
    <property type="entry name" value="OX2_COVAL_FAD"/>
    <property type="match status" value="1"/>
</dbReference>
<dbReference type="PROSITE" id="PS51387">
    <property type="entry name" value="FAD_PCMH"/>
    <property type="match status" value="1"/>
</dbReference>
<keyword evidence="8" id="KW-1185">Reference proteome</keyword>
<dbReference type="NCBIfam" id="TIGR01679">
    <property type="entry name" value="bact_FAD_ox"/>
    <property type="match status" value="1"/>
</dbReference>
<protein>
    <submittedName>
        <fullName evidence="7">FAD-linked oxidoreductase</fullName>
    </submittedName>
</protein>
<comment type="caution">
    <text evidence="7">The sequence shown here is derived from an EMBL/GenBank/DDBJ whole genome shotgun (WGS) entry which is preliminary data.</text>
</comment>
<evidence type="ECO:0000313" key="7">
    <source>
        <dbReference type="EMBL" id="RED56830.1"/>
    </source>
</evidence>
<evidence type="ECO:0000313" key="8">
    <source>
        <dbReference type="Proteomes" id="UP000256869"/>
    </source>
</evidence>
<sequence length="434" mass="49228">MIKSGRVWRNWSGIVRAKPRSVLYPSHIDEVVEAVNQCRREGRKLRVIGSGHSFTALVASDDMLLSLDRMQGILQVNAETRTATVWAGTKLKALGELLHSEGLAQENLGDIDVQSIAGAISTGTHGTGLRFGNISTQVIGITIVTGTGEVRDCTEQSHPELFKALQISLGAMGIIVQVKLKLRPSYRLSYESSRVPLDTCLENLNSYAASHRNFEFYWFPYAEPCQLKVMNETEETPTPHRITSYLSDVILENVAFGALSSLCKWVPGISAPISRLCAATVPTIRKIEHSHRVYATKRLVRFNEMEYNLPVEAMEAVIREMRETMARERYSVHFPIECRFAKADDIWISPAYGRDSAYIAVHMYRGMPYEKYFADMERIFLRHGGRPHWGKLHTLTAQQLRIAYPKWDSFLEIREKMDPDGLFLSPYLKRIFAL</sequence>
<keyword evidence="3" id="KW-0285">Flavoprotein</keyword>
<dbReference type="RefSeq" id="WP_115994327.1">
    <property type="nucleotide sequence ID" value="NZ_QRDY01000012.1"/>
</dbReference>
<reference evidence="7 8" key="1">
    <citation type="submission" date="2018-07" db="EMBL/GenBank/DDBJ databases">
        <title>Genomic Encyclopedia of Type Strains, Phase III (KMG-III): the genomes of soil and plant-associated and newly described type strains.</title>
        <authorList>
            <person name="Whitman W."/>
        </authorList>
    </citation>
    <scope>NUCLEOTIDE SEQUENCE [LARGE SCALE GENOMIC DNA]</scope>
    <source>
        <strain evidence="7 8">CECT 8236</strain>
    </source>
</reference>
<dbReference type="OrthoDB" id="9800184at2"/>
<evidence type="ECO:0000256" key="1">
    <source>
        <dbReference type="ARBA" id="ARBA00005147"/>
    </source>
</evidence>
<dbReference type="SUPFAM" id="SSF56176">
    <property type="entry name" value="FAD-binding/transporter-associated domain-like"/>
    <property type="match status" value="1"/>
</dbReference>
<dbReference type="Gene3D" id="1.10.45.10">
    <property type="entry name" value="Vanillyl-alcohol Oxidase, Chain A, domain 4"/>
    <property type="match status" value="1"/>
</dbReference>
<proteinExistence type="inferred from homology"/>
<evidence type="ECO:0000256" key="3">
    <source>
        <dbReference type="ARBA" id="ARBA00022630"/>
    </source>
</evidence>
<keyword evidence="4" id="KW-0060">Ascorbate biosynthesis</keyword>
<dbReference type="UniPathway" id="UPA00132"/>
<dbReference type="GO" id="GO:0003885">
    <property type="term" value="F:D-arabinono-1,4-lactone oxidase activity"/>
    <property type="evidence" value="ECO:0007669"/>
    <property type="project" value="InterPro"/>
</dbReference>
<feature type="domain" description="FAD-binding PCMH-type" evidence="6">
    <location>
        <begin position="15"/>
        <end position="185"/>
    </location>
</feature>